<keyword evidence="1" id="KW-1133">Transmembrane helix</keyword>
<name>U1NBK1_9EURY</name>
<accession>U1NBK1</accession>
<feature type="transmembrane region" description="Helical" evidence="1">
    <location>
        <begin position="12"/>
        <end position="37"/>
    </location>
</feature>
<reference evidence="2 3" key="1">
    <citation type="journal article" date="2013" name="PLoS ONE">
        <title>Assembly-driven community genomics of a hypersaline microbial ecosystem.</title>
        <authorList>
            <person name="Podell S."/>
            <person name="Ugalde J.A."/>
            <person name="Narasingarao P."/>
            <person name="Banfield J.F."/>
            <person name="Heidelberg K.B."/>
            <person name="Allen E.E."/>
        </authorList>
    </citation>
    <scope>NUCLEOTIDE SEQUENCE [LARGE SCALE GENOMIC DNA]</scope>
    <source>
        <strain evidence="3">J07HQW2</strain>
    </source>
</reference>
<protein>
    <submittedName>
        <fullName evidence="2">Uncharacterized protein</fullName>
    </submittedName>
</protein>
<evidence type="ECO:0000256" key="1">
    <source>
        <dbReference type="SAM" id="Phobius"/>
    </source>
</evidence>
<dbReference type="AlphaFoldDB" id="U1NBK1"/>
<feature type="transmembrane region" description="Helical" evidence="1">
    <location>
        <begin position="80"/>
        <end position="106"/>
    </location>
</feature>
<sequence length="107" mass="11693">MVRLQDIQSILLFLLRLLSLGFVHLIGLFVLTAVPLYIGGYYGDTGGDFYIAATGLSMGFGVLGLFTVRAARRDTTSDRLGTWLLGLIYFGMTGLLILLQIVSIIFS</sequence>
<feature type="transmembrane region" description="Helical" evidence="1">
    <location>
        <begin position="49"/>
        <end position="68"/>
    </location>
</feature>
<evidence type="ECO:0000313" key="3">
    <source>
        <dbReference type="Proteomes" id="UP000030710"/>
    </source>
</evidence>
<dbReference type="HOGENOM" id="CLU_2204070_0_0_2"/>
<evidence type="ECO:0000313" key="2">
    <source>
        <dbReference type="EMBL" id="ERG94018.1"/>
    </source>
</evidence>
<keyword evidence="1" id="KW-0472">Membrane</keyword>
<gene>
    <name evidence="2" type="ORF">J07HQW2_00452</name>
</gene>
<keyword evidence="1" id="KW-0812">Transmembrane</keyword>
<proteinExistence type="predicted"/>
<dbReference type="Proteomes" id="UP000030710">
    <property type="component" value="Unassembled WGS sequence"/>
</dbReference>
<organism evidence="2 3">
    <name type="scientific">Haloquadratum walsbyi J07HQW2</name>
    <dbReference type="NCBI Taxonomy" id="1238425"/>
    <lineage>
        <taxon>Archaea</taxon>
        <taxon>Methanobacteriati</taxon>
        <taxon>Methanobacteriota</taxon>
        <taxon>Stenosarchaea group</taxon>
        <taxon>Halobacteria</taxon>
        <taxon>Halobacteriales</taxon>
        <taxon>Haloferacaceae</taxon>
        <taxon>Haloquadratum</taxon>
    </lineage>
</organism>
<dbReference type="EMBL" id="KE356561">
    <property type="protein sequence ID" value="ERG94018.1"/>
    <property type="molecule type" value="Genomic_DNA"/>
</dbReference>